<accession>A0ABU3BSR6</accession>
<proteinExistence type="predicted"/>
<dbReference type="RefSeq" id="WP_311664117.1">
    <property type="nucleotide sequence ID" value="NZ_JAVRHT010000026.1"/>
</dbReference>
<sequence length="146" mass="14590">MTTAPPTVSDAHRAVARDARRLLSEQATLAELAPSTGPLAGAAATPFGWGYVLGVVDALCGVHGAPFDATALGVWAAVLEEAAGRPAPDALDAALDALRGGADTGGAGREPYGFAAGREYGGNEALGWSQGACVPAALVHLSRVRS</sequence>
<keyword evidence="2" id="KW-1185">Reference proteome</keyword>
<evidence type="ECO:0000313" key="1">
    <source>
        <dbReference type="EMBL" id="MDT0632329.1"/>
    </source>
</evidence>
<dbReference type="Proteomes" id="UP001267426">
    <property type="component" value="Unassembled WGS sequence"/>
</dbReference>
<evidence type="ECO:0000313" key="2">
    <source>
        <dbReference type="Proteomes" id="UP001267426"/>
    </source>
</evidence>
<comment type="caution">
    <text evidence="1">The sequence shown here is derived from an EMBL/GenBank/DDBJ whole genome shotgun (WGS) entry which is preliminary data.</text>
</comment>
<reference evidence="1 2" key="1">
    <citation type="submission" date="2023-09" db="EMBL/GenBank/DDBJ databases">
        <authorList>
            <person name="Rey-Velasco X."/>
        </authorList>
    </citation>
    <scope>NUCLEOTIDE SEQUENCE [LARGE SCALE GENOMIC DNA]</scope>
    <source>
        <strain evidence="1 2">F394</strain>
    </source>
</reference>
<dbReference type="EMBL" id="JAVRHT010000026">
    <property type="protein sequence ID" value="MDT0632329.1"/>
    <property type="molecule type" value="Genomic_DNA"/>
</dbReference>
<protein>
    <submittedName>
        <fullName evidence="1">Uncharacterized protein</fullName>
    </submittedName>
</protein>
<gene>
    <name evidence="1" type="ORF">RM540_11275</name>
</gene>
<name>A0ABU3BSR6_9BACT</name>
<organism evidence="1 2">
    <name type="scientific">Rubrivirga litoralis</name>
    <dbReference type="NCBI Taxonomy" id="3075598"/>
    <lineage>
        <taxon>Bacteria</taxon>
        <taxon>Pseudomonadati</taxon>
        <taxon>Rhodothermota</taxon>
        <taxon>Rhodothermia</taxon>
        <taxon>Rhodothermales</taxon>
        <taxon>Rubricoccaceae</taxon>
        <taxon>Rubrivirga</taxon>
    </lineage>
</organism>